<dbReference type="STRING" id="86105.NF27_CG01420"/>
<keyword evidence="3" id="KW-0378">Hydrolase</keyword>
<dbReference type="InterPro" id="IPR027417">
    <property type="entry name" value="P-loop_NTPase"/>
</dbReference>
<dbReference type="InterPro" id="IPR050534">
    <property type="entry name" value="Coronavir_polyprotein_1ab"/>
</dbReference>
<keyword evidence="2" id="KW-0547">Nucleotide-binding</keyword>
<dbReference type="Pfam" id="PF13087">
    <property type="entry name" value="AAA_12"/>
    <property type="match status" value="1"/>
</dbReference>
<sequence length="1004" mass="114646">MYCDKIVKKLKELLKSNIDDFNYKPSDNESYLCCFEVDINGKPIEGSIAIPDYVASMGCLIKMEDLSSDIWLNNFDSIKDKIKEILNNVFIMLRKPDHHIPINFNLFEDLVNGIKQISEWEELLGTVKNKVRIDSHKVVKPKPKLSKENLIEEIEQEIEVESTSLNLFNSFYFKDLKLISDTIKGNKPIGKALSEYLNLIPSIPRADIRAENKLVQTLLSPHNLAPARWPGNGDHPLVLSQQLAVNTFFNSKTEIFSVNGPPGTGKTTLLRDVIANIIVLRAKKLAAFNSPSDAFSGSENLYIEGYNYKVWKLNEELLGHSIVITGSNNTAVENITTEIPIKSAIDDQWEIDYFSEVASYIFGKECWGLTAAPLGSAKKVSDFFSKFWPNRIKGESINDFNTILNKSDAGAKDWQQAKKNFLNCLEKFSKIQEELKGLEECLKTKVILEEHLKTIEIKYKSLTRQLNAINETKQELIIKIDSAESSILVKEKVISAIEKTRPSFFARIWNFLFNRKKNSDWEKEYLQEIKSLVKSQKRKISLNTKLNNNEQELRSTNKSLEILSIEKQNSQEELKKINNIIFSFKEKMGNNFPDNEYWSLDDKILQKTTPWNFPELHELRAKIFIEALNLHKVFIINTKEKTSNTLRAARQAIAQGNLPYDKVHLLPHIWEAFHLIIPAVSTTFASFSRLFRGMGSNTIGWLLIDEAGQALPQMAAGALFRAKRAMIVGDPLQIEPVRTIPKIMSIILRDHFKISDDWNPLNQSVQTLADRANPIGTNLQLEGNNYWIGAPLRVHRRCNDPMFSIANFIAYDNLMIYSSNNKPMPVDRKLSDSVWAHVTSNGKIKNNWSKDEGEVALNFLRHIKQLRDINCNLKSTFIISPYTGMKPGLQRVIKENFADKELFMNDAEFKKWMRLNVGTTHIFQGKETEIVIFILGGNPESIGGIRWASNTPNILNVALTRAKRAIYIIGDFNIWSKMNYFNQLAGSLPIKPYNEKLLPYKKGG</sequence>
<evidence type="ECO:0008006" key="11">
    <source>
        <dbReference type="Google" id="ProtNLM"/>
    </source>
</evidence>
<evidence type="ECO:0000256" key="5">
    <source>
        <dbReference type="ARBA" id="ARBA00022840"/>
    </source>
</evidence>
<accession>A0A0C1MV17</accession>
<reference evidence="9 10" key="1">
    <citation type="submission" date="2014-11" db="EMBL/GenBank/DDBJ databases">
        <title>A Rickettsiales Symbiont of Amoebae With Ancient Features.</title>
        <authorList>
            <person name="Schulz F."/>
            <person name="Martijn J."/>
            <person name="Wascher F."/>
            <person name="Kostanjsek R."/>
            <person name="Ettema T.J."/>
            <person name="Horn M."/>
        </authorList>
    </citation>
    <scope>NUCLEOTIDE SEQUENCE [LARGE SCALE GENOMIC DNA]</scope>
    <source>
        <strain evidence="9 10">UWC36</strain>
    </source>
</reference>
<dbReference type="InterPro" id="IPR041677">
    <property type="entry name" value="DNA2/NAM7_AAA_11"/>
</dbReference>
<dbReference type="PATRIC" id="fig|86105.3.peg.376"/>
<feature type="domain" description="DNA2/NAM7 helicase-like C-terminal" evidence="8">
    <location>
        <begin position="794"/>
        <end position="971"/>
    </location>
</feature>
<evidence type="ECO:0000259" key="7">
    <source>
        <dbReference type="Pfam" id="PF13086"/>
    </source>
</evidence>
<keyword evidence="4" id="KW-0347">Helicase</keyword>
<name>A0A0C1MV17_9RICK</name>
<dbReference type="InterPro" id="IPR041679">
    <property type="entry name" value="DNA2/NAM7-like_C"/>
</dbReference>
<dbReference type="Proteomes" id="UP000031258">
    <property type="component" value="Unassembled WGS sequence"/>
</dbReference>
<keyword evidence="5" id="KW-0067">ATP-binding</keyword>
<dbReference type="PANTHER" id="PTHR43788:SF8">
    <property type="entry name" value="DNA-BINDING PROTEIN SMUBP-2"/>
    <property type="match status" value="1"/>
</dbReference>
<dbReference type="AlphaFoldDB" id="A0A0C1MV17"/>
<comment type="caution">
    <text evidence="9">The sequence shown here is derived from an EMBL/GenBank/DDBJ whole genome shotgun (WGS) entry which is preliminary data.</text>
</comment>
<keyword evidence="10" id="KW-1185">Reference proteome</keyword>
<dbReference type="GO" id="GO:0043139">
    <property type="term" value="F:5'-3' DNA helicase activity"/>
    <property type="evidence" value="ECO:0007669"/>
    <property type="project" value="TreeGrafter"/>
</dbReference>
<comment type="similarity">
    <text evidence="1">Belongs to the DNA2/NAM7 helicase family.</text>
</comment>
<organism evidence="9 10">
    <name type="scientific">Candidatus Jidaibacter acanthamoebae</name>
    <dbReference type="NCBI Taxonomy" id="86105"/>
    <lineage>
        <taxon>Bacteria</taxon>
        <taxon>Pseudomonadati</taxon>
        <taxon>Pseudomonadota</taxon>
        <taxon>Alphaproteobacteria</taxon>
        <taxon>Rickettsiales</taxon>
        <taxon>Candidatus Midichloriaceae</taxon>
        <taxon>Candidatus Jidaibacter</taxon>
    </lineage>
</organism>
<evidence type="ECO:0000256" key="6">
    <source>
        <dbReference type="SAM" id="Coils"/>
    </source>
</evidence>
<protein>
    <recommendedName>
        <fullName evidence="11">DNA2/NAM7 helicase-like C-terminal domain-containing protein</fullName>
    </recommendedName>
</protein>
<evidence type="ECO:0000256" key="1">
    <source>
        <dbReference type="ARBA" id="ARBA00007913"/>
    </source>
</evidence>
<evidence type="ECO:0000259" key="8">
    <source>
        <dbReference type="Pfam" id="PF13087"/>
    </source>
</evidence>
<dbReference type="GO" id="GO:0005524">
    <property type="term" value="F:ATP binding"/>
    <property type="evidence" value="ECO:0007669"/>
    <property type="project" value="UniProtKB-KW"/>
</dbReference>
<dbReference type="EMBL" id="JSWE01000058">
    <property type="protein sequence ID" value="KIE05962.1"/>
    <property type="molecule type" value="Genomic_DNA"/>
</dbReference>
<feature type="coiled-coil region" evidence="6">
    <location>
        <begin position="445"/>
        <end position="486"/>
    </location>
</feature>
<gene>
    <name evidence="9" type="ORF">NF27_CG01420</name>
</gene>
<evidence type="ECO:0000313" key="9">
    <source>
        <dbReference type="EMBL" id="KIE05962.1"/>
    </source>
</evidence>
<feature type="coiled-coil region" evidence="6">
    <location>
        <begin position="543"/>
        <end position="580"/>
    </location>
</feature>
<dbReference type="Pfam" id="PF13086">
    <property type="entry name" value="AAA_11"/>
    <property type="match status" value="1"/>
</dbReference>
<proteinExistence type="inferred from homology"/>
<keyword evidence="6" id="KW-0175">Coiled coil</keyword>
<dbReference type="GO" id="GO:0016787">
    <property type="term" value="F:hydrolase activity"/>
    <property type="evidence" value="ECO:0007669"/>
    <property type="project" value="UniProtKB-KW"/>
</dbReference>
<feature type="domain" description="DNA2/NAM7 helicase helicase" evidence="7">
    <location>
        <begin position="240"/>
        <end position="471"/>
    </location>
</feature>
<evidence type="ECO:0000313" key="10">
    <source>
        <dbReference type="Proteomes" id="UP000031258"/>
    </source>
</evidence>
<evidence type="ECO:0000256" key="2">
    <source>
        <dbReference type="ARBA" id="ARBA00022741"/>
    </source>
</evidence>
<evidence type="ECO:0000256" key="3">
    <source>
        <dbReference type="ARBA" id="ARBA00022801"/>
    </source>
</evidence>
<dbReference type="PANTHER" id="PTHR43788">
    <property type="entry name" value="DNA2/NAM7 HELICASE FAMILY MEMBER"/>
    <property type="match status" value="1"/>
</dbReference>
<dbReference type="SUPFAM" id="SSF52540">
    <property type="entry name" value="P-loop containing nucleoside triphosphate hydrolases"/>
    <property type="match status" value="1"/>
</dbReference>
<evidence type="ECO:0000256" key="4">
    <source>
        <dbReference type="ARBA" id="ARBA00022806"/>
    </source>
</evidence>
<dbReference type="Gene3D" id="3.40.50.300">
    <property type="entry name" value="P-loop containing nucleotide triphosphate hydrolases"/>
    <property type="match status" value="3"/>
</dbReference>